<name>A0A2K9LRN6_9GAMM</name>
<gene>
    <name evidence="2" type="ORF">Kalk_16895</name>
</gene>
<dbReference type="PANTHER" id="PTHR43173">
    <property type="entry name" value="ABC1 FAMILY PROTEIN"/>
    <property type="match status" value="1"/>
</dbReference>
<dbReference type="OrthoDB" id="9795390at2"/>
<dbReference type="CDD" id="cd05121">
    <property type="entry name" value="ABC1_ADCK3-like"/>
    <property type="match status" value="1"/>
</dbReference>
<reference evidence="3" key="1">
    <citation type="submission" date="2017-08" db="EMBL/GenBank/DDBJ databases">
        <title>Direct submision.</title>
        <authorList>
            <person name="Kim S.-J."/>
            <person name="Rhee S.-K."/>
        </authorList>
    </citation>
    <scope>NUCLEOTIDE SEQUENCE [LARGE SCALE GENOMIC DNA]</scope>
    <source>
        <strain evidence="3">GI5</strain>
    </source>
</reference>
<dbReference type="EMBL" id="CP022684">
    <property type="protein sequence ID" value="AUM14999.1"/>
    <property type="molecule type" value="Genomic_DNA"/>
</dbReference>
<dbReference type="Pfam" id="PF03109">
    <property type="entry name" value="ABC1"/>
    <property type="match status" value="1"/>
</dbReference>
<sequence>MSKLSAGIKGAFRIGQTVRILAQTGADWLMGERPPAPILLRQTFERLGTTYIKLGQFIASSPSVFPDDYVAEFQLCLDKTTPVPFYTMKRVLEQELGKSLETVFAEFDPVPLASASIAQVYAAKLVSGEDVVVKVQKPGVENILLTDLNFLYVGARILEYFVPNLSMASLSAIVDEIQKGMLAECDFYQEAKNIADFHKFLDETGNTQATAPKVYEQASTMRVLTMERFYGVPFTDLESIQHIVDDSESTLITAMNTWFSSLLFCDSFHADVHAGNLLVLKDGRVGFIDFGIVGRIKPSTWESVSKFIYAIGQENYREMAEAMLGIGMTDEEVNTDRLAQDIEDLYSRMDRVMPDVDLSAGDMASVSEHEVNKVMMDLVGIGKRHGIHFPREFALLLKQLLYFDRYVRLLAMESNIYMDERLNITPDMDWNMIH</sequence>
<evidence type="ECO:0000259" key="1">
    <source>
        <dbReference type="Pfam" id="PF03109"/>
    </source>
</evidence>
<dbReference type="AlphaFoldDB" id="A0A2K9LRN6"/>
<evidence type="ECO:0000313" key="3">
    <source>
        <dbReference type="Proteomes" id="UP000235116"/>
    </source>
</evidence>
<dbReference type="KEGG" id="kak:Kalk_16895"/>
<organism evidence="2 3">
    <name type="scientific">Ketobacter alkanivorans</name>
    <dbReference type="NCBI Taxonomy" id="1917421"/>
    <lineage>
        <taxon>Bacteria</taxon>
        <taxon>Pseudomonadati</taxon>
        <taxon>Pseudomonadota</taxon>
        <taxon>Gammaproteobacteria</taxon>
        <taxon>Pseudomonadales</taxon>
        <taxon>Ketobacteraceae</taxon>
        <taxon>Ketobacter</taxon>
    </lineage>
</organism>
<keyword evidence="2" id="KW-0418">Kinase</keyword>
<protein>
    <submittedName>
        <fullName evidence="2">Kinase</fullName>
    </submittedName>
</protein>
<dbReference type="GO" id="GO:0016301">
    <property type="term" value="F:kinase activity"/>
    <property type="evidence" value="ECO:0007669"/>
    <property type="project" value="UniProtKB-KW"/>
</dbReference>
<keyword evidence="3" id="KW-1185">Reference proteome</keyword>
<dbReference type="InterPro" id="IPR004147">
    <property type="entry name" value="ABC1_dom"/>
</dbReference>
<evidence type="ECO:0000313" key="2">
    <source>
        <dbReference type="EMBL" id="AUM14999.1"/>
    </source>
</evidence>
<dbReference type="InterPro" id="IPR051130">
    <property type="entry name" value="Mito_struct-func_regulator"/>
</dbReference>
<feature type="domain" description="ABC1 atypical kinase-like" evidence="1">
    <location>
        <begin position="78"/>
        <end position="322"/>
    </location>
</feature>
<dbReference type="InterPro" id="IPR011009">
    <property type="entry name" value="Kinase-like_dom_sf"/>
</dbReference>
<keyword evidence="2" id="KW-0808">Transferase</keyword>
<dbReference type="PANTHER" id="PTHR43173:SF22">
    <property type="entry name" value="OS07G0227800 PROTEIN"/>
    <property type="match status" value="1"/>
</dbReference>
<proteinExistence type="predicted"/>
<dbReference type="SUPFAM" id="SSF56112">
    <property type="entry name" value="Protein kinase-like (PK-like)"/>
    <property type="match status" value="1"/>
</dbReference>
<dbReference type="Proteomes" id="UP000235116">
    <property type="component" value="Chromosome"/>
</dbReference>
<accession>A0A2K9LRN6</accession>